<feature type="transmembrane region" description="Helical" evidence="1">
    <location>
        <begin position="64"/>
        <end position="80"/>
    </location>
</feature>
<keyword evidence="1" id="KW-0812">Transmembrane</keyword>
<keyword evidence="1" id="KW-0472">Membrane</keyword>
<evidence type="ECO:0000256" key="1">
    <source>
        <dbReference type="SAM" id="Phobius"/>
    </source>
</evidence>
<feature type="transmembrane region" description="Helical" evidence="1">
    <location>
        <begin position="92"/>
        <end position="121"/>
    </location>
</feature>
<sequence length="209" mass="24659">MIFVVSILLLILYAFKIKDWKKNDHRLNPELSIYLKYLHYFTITITIVLLILELQIRGIWTGRIVTFIVLLSGIFYNLFAQKSVLNKLEKTYFSFLSILPLIFPLLLLIPFLGVVIVFSIIGRTISPFEKICYEDKNLRIQTSFVGVMAPPKILVYKKGLFFEKEVEDLYFPEEIDSLKVDYKKDSIYIHYWETNYDNQVVKSEIKIPQ</sequence>
<reference evidence="2 3" key="1">
    <citation type="journal article" date="2015" name="Stand. Genomic Sci.">
        <title>Genomic Encyclopedia of Bacterial and Archaeal Type Strains, Phase III: the genomes of soil and plant-associated and newly described type strains.</title>
        <authorList>
            <person name="Whitman W.B."/>
            <person name="Woyke T."/>
            <person name="Klenk H.P."/>
            <person name="Zhou Y."/>
            <person name="Lilburn T.G."/>
            <person name="Beck B.J."/>
            <person name="De Vos P."/>
            <person name="Vandamme P."/>
            <person name="Eisen J.A."/>
            <person name="Garrity G."/>
            <person name="Hugenholtz P."/>
            <person name="Kyrpides N.C."/>
        </authorList>
    </citation>
    <scope>NUCLEOTIDE SEQUENCE [LARGE SCALE GENOMIC DNA]</scope>
    <source>
        <strain evidence="2 3">CGMCC 1.6844</strain>
    </source>
</reference>
<evidence type="ECO:0000313" key="2">
    <source>
        <dbReference type="EMBL" id="TWH97036.1"/>
    </source>
</evidence>
<evidence type="ECO:0000313" key="3">
    <source>
        <dbReference type="Proteomes" id="UP000315312"/>
    </source>
</evidence>
<dbReference type="EMBL" id="VLKM01000002">
    <property type="protein sequence ID" value="TWH97036.1"/>
    <property type="molecule type" value="Genomic_DNA"/>
</dbReference>
<keyword evidence="3" id="KW-1185">Reference proteome</keyword>
<organism evidence="2 3">
    <name type="scientific">Flavobacterium cheniae</name>
    <dbReference type="NCBI Taxonomy" id="295428"/>
    <lineage>
        <taxon>Bacteria</taxon>
        <taxon>Pseudomonadati</taxon>
        <taxon>Bacteroidota</taxon>
        <taxon>Flavobacteriia</taxon>
        <taxon>Flavobacteriales</taxon>
        <taxon>Flavobacteriaceae</taxon>
        <taxon>Flavobacterium</taxon>
    </lineage>
</organism>
<accession>A0A562KNS0</accession>
<feature type="transmembrane region" description="Helical" evidence="1">
    <location>
        <begin position="32"/>
        <end position="52"/>
    </location>
</feature>
<name>A0A562KNS0_9FLAO</name>
<keyword evidence="1" id="KW-1133">Transmembrane helix</keyword>
<proteinExistence type="predicted"/>
<dbReference type="RefSeq" id="WP_133609996.1">
    <property type="nucleotide sequence ID" value="NZ_SNZC01000003.1"/>
</dbReference>
<comment type="caution">
    <text evidence="2">The sequence shown here is derived from an EMBL/GenBank/DDBJ whole genome shotgun (WGS) entry which is preliminary data.</text>
</comment>
<protein>
    <submittedName>
        <fullName evidence="2">Uncharacterized protein</fullName>
    </submittedName>
</protein>
<dbReference type="AlphaFoldDB" id="A0A562KNS0"/>
<dbReference type="OrthoDB" id="1163261at2"/>
<dbReference type="Proteomes" id="UP000315312">
    <property type="component" value="Unassembled WGS sequence"/>
</dbReference>
<gene>
    <name evidence="2" type="ORF">IP97_00461</name>
</gene>